<feature type="binding site" evidence="7">
    <location>
        <begin position="109"/>
        <end position="111"/>
    </location>
    <ligand>
        <name>FMN</name>
        <dbReference type="ChEBI" id="CHEBI:58210"/>
    </ligand>
</feature>
<dbReference type="InterPro" id="IPR008259">
    <property type="entry name" value="FMN_hydac_DH_AS"/>
</dbReference>
<dbReference type="SUPFAM" id="SSF51395">
    <property type="entry name" value="FMN-linked oxidoreductases"/>
    <property type="match status" value="1"/>
</dbReference>
<feature type="binding site" evidence="7">
    <location>
        <position position="278"/>
    </location>
    <ligand>
        <name>FMN</name>
        <dbReference type="ChEBI" id="CHEBI:58210"/>
    </ligand>
</feature>
<dbReference type="STRING" id="1122622.GCA_000421185_00901"/>
<dbReference type="Gene3D" id="3.20.20.70">
    <property type="entry name" value="Aldolase class I"/>
    <property type="match status" value="1"/>
</dbReference>
<comment type="similarity">
    <text evidence="5">Belongs to the FMN-dependent alpha-hydroxy acid dehydrogenase family.</text>
</comment>
<feature type="region of interest" description="Disordered" evidence="8">
    <location>
        <begin position="397"/>
        <end position="422"/>
    </location>
</feature>
<feature type="binding site" evidence="7">
    <location>
        <position position="162"/>
    </location>
    <ligand>
        <name>glyoxylate</name>
        <dbReference type="ChEBI" id="CHEBI:36655"/>
    </ligand>
</feature>
<dbReference type="InterPro" id="IPR013785">
    <property type="entry name" value="Aldolase_TIM"/>
</dbReference>
<dbReference type="Pfam" id="PF01070">
    <property type="entry name" value="FMN_dh"/>
    <property type="match status" value="1"/>
</dbReference>
<feature type="binding site" evidence="7">
    <location>
        <position position="302"/>
    </location>
    <ligand>
        <name>glyoxylate</name>
        <dbReference type="ChEBI" id="CHEBI:36655"/>
    </ligand>
</feature>
<evidence type="ECO:0000313" key="10">
    <source>
        <dbReference type="EMBL" id="SOC55115.1"/>
    </source>
</evidence>
<feature type="binding site" evidence="7">
    <location>
        <position position="138"/>
    </location>
    <ligand>
        <name>FMN</name>
        <dbReference type="ChEBI" id="CHEBI:58210"/>
    </ligand>
</feature>
<dbReference type="EMBL" id="OBQK01000004">
    <property type="protein sequence ID" value="SOC55115.1"/>
    <property type="molecule type" value="Genomic_DNA"/>
</dbReference>
<dbReference type="FunFam" id="3.20.20.70:FF:000029">
    <property type="entry name" value="L-lactate dehydrogenase"/>
    <property type="match status" value="1"/>
</dbReference>
<name>A0A285VM06_9MICO</name>
<evidence type="ECO:0000256" key="7">
    <source>
        <dbReference type="PIRSR" id="PIRSR000138-2"/>
    </source>
</evidence>
<feature type="binding site" evidence="7">
    <location>
        <position position="160"/>
    </location>
    <ligand>
        <name>FMN</name>
        <dbReference type="ChEBI" id="CHEBI:58210"/>
    </ligand>
</feature>
<dbReference type="RefSeq" id="WP_280523493.1">
    <property type="nucleotide sequence ID" value="NZ_OBQK01000004.1"/>
</dbReference>
<comment type="cofactor">
    <cofactor evidence="1">
        <name>FMN</name>
        <dbReference type="ChEBI" id="CHEBI:58210"/>
    </cofactor>
</comment>
<keyword evidence="2 7" id="KW-0285">Flavoprotein</keyword>
<evidence type="ECO:0000256" key="6">
    <source>
        <dbReference type="PIRSR" id="PIRSR000138-1"/>
    </source>
</evidence>
<dbReference type="PIRSF" id="PIRSF000138">
    <property type="entry name" value="Al-hdrx_acd_dh"/>
    <property type="match status" value="1"/>
</dbReference>
<keyword evidence="4" id="KW-0560">Oxidoreductase</keyword>
<dbReference type="CDD" id="cd02809">
    <property type="entry name" value="alpha_hydroxyacid_oxid_FMN"/>
    <property type="match status" value="1"/>
</dbReference>
<dbReference type="InterPro" id="IPR000262">
    <property type="entry name" value="FMN-dep_DH"/>
</dbReference>
<feature type="binding site" evidence="7">
    <location>
        <position position="197"/>
    </location>
    <ligand>
        <name>glyoxylate</name>
        <dbReference type="ChEBI" id="CHEBI:36655"/>
    </ligand>
</feature>
<dbReference type="PROSITE" id="PS51349">
    <property type="entry name" value="FMN_HYDROXY_ACID_DH_2"/>
    <property type="match status" value="1"/>
</dbReference>
<evidence type="ECO:0000256" key="8">
    <source>
        <dbReference type="SAM" id="MobiDB-lite"/>
    </source>
</evidence>
<evidence type="ECO:0000313" key="11">
    <source>
        <dbReference type="Proteomes" id="UP000219688"/>
    </source>
</evidence>
<dbReference type="AlphaFoldDB" id="A0A285VM06"/>
<evidence type="ECO:0000256" key="5">
    <source>
        <dbReference type="ARBA" id="ARBA00024042"/>
    </source>
</evidence>
<dbReference type="Proteomes" id="UP000219688">
    <property type="component" value="Unassembled WGS sequence"/>
</dbReference>
<organism evidence="10 11">
    <name type="scientific">Ornithinimicrobium cerasi</name>
    <dbReference type="NCBI Taxonomy" id="2248773"/>
    <lineage>
        <taxon>Bacteria</taxon>
        <taxon>Bacillati</taxon>
        <taxon>Actinomycetota</taxon>
        <taxon>Actinomycetes</taxon>
        <taxon>Micrococcales</taxon>
        <taxon>Ornithinimicrobiaceae</taxon>
        <taxon>Ornithinimicrobium</taxon>
    </lineage>
</organism>
<gene>
    <name evidence="10" type="ORF">SAMN05421879_104172</name>
</gene>
<feature type="binding site" evidence="7">
    <location>
        <position position="188"/>
    </location>
    <ligand>
        <name>FMN</name>
        <dbReference type="ChEBI" id="CHEBI:58210"/>
    </ligand>
</feature>
<dbReference type="GO" id="GO:0010181">
    <property type="term" value="F:FMN binding"/>
    <property type="evidence" value="ECO:0007669"/>
    <property type="project" value="InterPro"/>
</dbReference>
<sequence>MSPLSRRVPSWSELRPLVQLRAPSLRPAAAALARAATIEDLRVLARRRTPRAVFDYVDGAAESELSLARSRQAFAEVEFRPRVLRDVSRVDAGVSILGVTSPVPVLLAPTGFTRMMHTQGEWAVARAAARAGVPFTLSTMGTVSVEDLATDVPDVQRWFQLYLWRDRAASRELVRRAGAAGFGTLVLTVDTAVAGQRLRDVRNGLTIPPALTARTLAGMALHPRWWGDLLTSEPIEFASLRSSGGTVAALVDRMFDPALTMADLAWLREEWAGRIVVKGVQHREDATELVELGVDGLVISNHGGRQLDRAVAPLDLLPEIRAAVGPDVPLLLDGGVLNGADVVAAVARGADAVMVGRAYLYGLMAGGEAGVDRALEILVSQVHRTLRLLGVTRTADLTPEHASRRHAPTTPQMHDTTTRRNA</sequence>
<feature type="binding site" evidence="7">
    <location>
        <position position="305"/>
    </location>
    <ligand>
        <name>glyoxylate</name>
        <dbReference type="ChEBI" id="CHEBI:36655"/>
    </ligand>
</feature>
<feature type="active site" description="Proton acceptor" evidence="6">
    <location>
        <position position="302"/>
    </location>
</feature>
<dbReference type="PROSITE" id="PS00557">
    <property type="entry name" value="FMN_HYDROXY_ACID_DH_1"/>
    <property type="match status" value="1"/>
</dbReference>
<feature type="binding site" evidence="7">
    <location>
        <begin position="356"/>
        <end position="357"/>
    </location>
    <ligand>
        <name>FMN</name>
        <dbReference type="ChEBI" id="CHEBI:58210"/>
    </ligand>
</feature>
<protein>
    <submittedName>
        <fullName evidence="10">L-lactate dehydrogenase (Cytochrome)</fullName>
    </submittedName>
</protein>
<dbReference type="GO" id="GO:0016614">
    <property type="term" value="F:oxidoreductase activity, acting on CH-OH group of donors"/>
    <property type="evidence" value="ECO:0007669"/>
    <property type="project" value="UniProtKB-ARBA"/>
</dbReference>
<evidence type="ECO:0000259" key="9">
    <source>
        <dbReference type="PROSITE" id="PS51349"/>
    </source>
</evidence>
<keyword evidence="11" id="KW-1185">Reference proteome</keyword>
<dbReference type="PANTHER" id="PTHR10578">
    <property type="entry name" value="S -2-HYDROXY-ACID OXIDASE-RELATED"/>
    <property type="match status" value="1"/>
</dbReference>
<dbReference type="InterPro" id="IPR037396">
    <property type="entry name" value="FMN_HAD"/>
</dbReference>
<feature type="binding site" evidence="7">
    <location>
        <position position="300"/>
    </location>
    <ligand>
        <name>FMN</name>
        <dbReference type="ChEBI" id="CHEBI:58210"/>
    </ligand>
</feature>
<evidence type="ECO:0000256" key="3">
    <source>
        <dbReference type="ARBA" id="ARBA00022643"/>
    </source>
</evidence>
<feature type="binding site" evidence="7">
    <location>
        <position position="56"/>
    </location>
    <ligand>
        <name>glyoxylate</name>
        <dbReference type="ChEBI" id="CHEBI:36655"/>
    </ligand>
</feature>
<keyword evidence="3 7" id="KW-0288">FMN</keyword>
<accession>A0A285VM06</accession>
<evidence type="ECO:0000256" key="2">
    <source>
        <dbReference type="ARBA" id="ARBA00022630"/>
    </source>
</evidence>
<proteinExistence type="inferred from homology"/>
<dbReference type="InterPro" id="IPR012133">
    <property type="entry name" value="Alpha-hydoxy_acid_DH_FMN"/>
</dbReference>
<evidence type="ECO:0000256" key="1">
    <source>
        <dbReference type="ARBA" id="ARBA00001917"/>
    </source>
</evidence>
<evidence type="ECO:0000256" key="4">
    <source>
        <dbReference type="ARBA" id="ARBA00023002"/>
    </source>
</evidence>
<reference evidence="11" key="1">
    <citation type="submission" date="2017-08" db="EMBL/GenBank/DDBJ databases">
        <authorList>
            <person name="Varghese N."/>
            <person name="Submissions S."/>
        </authorList>
    </citation>
    <scope>NUCLEOTIDE SEQUENCE [LARGE SCALE GENOMIC DNA]</scope>
    <source>
        <strain evidence="11">USBA17B2</strain>
    </source>
</reference>
<feature type="domain" description="FMN hydroxy acid dehydrogenase" evidence="9">
    <location>
        <begin position="30"/>
        <end position="407"/>
    </location>
</feature>
<dbReference type="PANTHER" id="PTHR10578:SF107">
    <property type="entry name" value="2-HYDROXYACID OXIDASE 1"/>
    <property type="match status" value="1"/>
</dbReference>
<feature type="compositionally biased region" description="Polar residues" evidence="8">
    <location>
        <begin position="409"/>
        <end position="422"/>
    </location>
</feature>